<feature type="transmembrane region" description="Helical" evidence="5">
    <location>
        <begin position="114"/>
        <end position="134"/>
    </location>
</feature>
<dbReference type="PANTHER" id="PTHR43021:SF2">
    <property type="entry name" value="CATION_H+ EXCHANGER DOMAIN-CONTAINING PROTEIN"/>
    <property type="match status" value="1"/>
</dbReference>
<dbReference type="FunCoup" id="C2L0Q7">
    <property type="interactions" value="234"/>
</dbReference>
<dbReference type="InterPro" id="IPR038770">
    <property type="entry name" value="Na+/solute_symporter_sf"/>
</dbReference>
<dbReference type="HOGENOM" id="CLU_031031_1_0_9"/>
<feature type="transmembrane region" description="Helical" evidence="5">
    <location>
        <begin position="207"/>
        <end position="231"/>
    </location>
</feature>
<evidence type="ECO:0000313" key="8">
    <source>
        <dbReference type="Proteomes" id="UP000004121"/>
    </source>
</evidence>
<dbReference type="GO" id="GO:1902600">
    <property type="term" value="P:proton transmembrane transport"/>
    <property type="evidence" value="ECO:0007669"/>
    <property type="project" value="InterPro"/>
</dbReference>
<accession>C2L0Q7</accession>
<feature type="domain" description="Cation/H+ exchanger transmembrane" evidence="6">
    <location>
        <begin position="75"/>
        <end position="434"/>
    </location>
</feature>
<feature type="transmembrane region" description="Helical" evidence="5">
    <location>
        <begin position="12"/>
        <end position="34"/>
    </location>
</feature>
<keyword evidence="8" id="KW-1185">Reference proteome</keyword>
<keyword evidence="2 5" id="KW-0812">Transmembrane</keyword>
<dbReference type="Proteomes" id="UP000004121">
    <property type="component" value="Unassembled WGS sequence"/>
</dbReference>
<dbReference type="EMBL" id="ACKX01000216">
    <property type="protein sequence ID" value="EEJ50399.1"/>
    <property type="molecule type" value="Genomic_DNA"/>
</dbReference>
<protein>
    <submittedName>
        <fullName evidence="7">Transporter, CPA2 family</fullName>
    </submittedName>
</protein>
<dbReference type="InParanoid" id="C2L0Q7"/>
<dbReference type="Pfam" id="PF00999">
    <property type="entry name" value="Na_H_Exchanger"/>
    <property type="match status" value="1"/>
</dbReference>
<dbReference type="InterPro" id="IPR006153">
    <property type="entry name" value="Cation/H_exchanger_TM"/>
</dbReference>
<dbReference type="AlphaFoldDB" id="C2L0Q7"/>
<dbReference type="GO" id="GO:0015297">
    <property type="term" value="F:antiporter activity"/>
    <property type="evidence" value="ECO:0007669"/>
    <property type="project" value="InterPro"/>
</dbReference>
<dbReference type="GO" id="GO:0016020">
    <property type="term" value="C:membrane"/>
    <property type="evidence" value="ECO:0007669"/>
    <property type="project" value="UniProtKB-SubCell"/>
</dbReference>
<name>C2L0Q7_9FIRM</name>
<evidence type="ECO:0000256" key="4">
    <source>
        <dbReference type="ARBA" id="ARBA00023136"/>
    </source>
</evidence>
<gene>
    <name evidence="7" type="ORF">HMPREF6123_2326</name>
</gene>
<comment type="caution">
    <text evidence="7">The sequence shown here is derived from an EMBL/GenBank/DDBJ whole genome shotgun (WGS) entry which is preliminary data.</text>
</comment>
<dbReference type="Gene3D" id="1.20.1530.20">
    <property type="match status" value="1"/>
</dbReference>
<dbReference type="eggNOG" id="COG0475">
    <property type="taxonomic scope" value="Bacteria"/>
</dbReference>
<feature type="transmembrane region" description="Helical" evidence="5">
    <location>
        <begin position="89"/>
        <end position="108"/>
    </location>
</feature>
<evidence type="ECO:0000256" key="3">
    <source>
        <dbReference type="ARBA" id="ARBA00022989"/>
    </source>
</evidence>
<organism evidence="7 8">
    <name type="scientific">Oribacterium sinus F0268</name>
    <dbReference type="NCBI Taxonomy" id="585501"/>
    <lineage>
        <taxon>Bacteria</taxon>
        <taxon>Bacillati</taxon>
        <taxon>Bacillota</taxon>
        <taxon>Clostridia</taxon>
        <taxon>Lachnospirales</taxon>
        <taxon>Lachnospiraceae</taxon>
        <taxon>Oribacterium</taxon>
    </lineage>
</organism>
<feature type="transmembrane region" description="Helical" evidence="5">
    <location>
        <begin position="54"/>
        <end position="77"/>
    </location>
</feature>
<sequence>MSFRRIKKIGEVLNDVFWASLALPFFVSIIYYRFRIFSRKEDNPMEGQSIMQIFQGGSSVSGVIIPIALMLFSGFALTRVTKRLKLPNVTAYILAGILIGPYCLNLVNPDIIEGTSFIADIALAFIAFGTGEFFTFSTLKQNGLKVCIITLFEATLASLFVFVLCLFILKLNLSLSLVLGALAATTASASTIMTIRQFNAKGDFVNTLLQVVALDNVFGLVAYSMAISVAVALQSGSFKLSSILMPIALNLAVLLLGGLFGLFLKLLMPKQRSTDNRLIITIAVLFSFCGICALLDVSPLLGCMSMGMIYINITEDDKIFKQLNYFNPPILLLFFVRSGMNFKLDVLLHSEGIGENVPLLLVGISYFLVRILGKYLGAILGPTLVGEKKEVRKYLGLALVPQAGVAIGLSALGARILGGELGRALETVILASSILYELIGPGCAKLGLYLSHSYAVSLEDLTESVTLEPEKKNEVELLIERIQAIQKELPSHAKRLAEEEEAFTEAAEEQY</sequence>
<evidence type="ECO:0000256" key="2">
    <source>
        <dbReference type="ARBA" id="ARBA00022692"/>
    </source>
</evidence>
<reference evidence="7 8" key="1">
    <citation type="submission" date="2009-04" db="EMBL/GenBank/DDBJ databases">
        <authorList>
            <person name="Qin X."/>
            <person name="Bachman B."/>
            <person name="Battles P."/>
            <person name="Bell A."/>
            <person name="Bess C."/>
            <person name="Bickham C."/>
            <person name="Chaboub L."/>
            <person name="Chen D."/>
            <person name="Coyle M."/>
            <person name="Deiros D.R."/>
            <person name="Dinh H."/>
            <person name="Forbes L."/>
            <person name="Fowler G."/>
            <person name="Francisco L."/>
            <person name="Fu Q."/>
            <person name="Gubbala S."/>
            <person name="Hale W."/>
            <person name="Han Y."/>
            <person name="Hemphill L."/>
            <person name="Highlander S.K."/>
            <person name="Hirani K."/>
            <person name="Hogues M."/>
            <person name="Jackson L."/>
            <person name="Jakkamsetti A."/>
            <person name="Javaid M."/>
            <person name="Jiang H."/>
            <person name="Korchina V."/>
            <person name="Kovar C."/>
            <person name="Lara F."/>
            <person name="Lee S."/>
            <person name="Mata R."/>
            <person name="Mathew T."/>
            <person name="Moen C."/>
            <person name="Morales K."/>
            <person name="Munidasa M."/>
            <person name="Nazareth L."/>
            <person name="Ngo R."/>
            <person name="Nguyen L."/>
            <person name="Okwuonu G."/>
            <person name="Ongeri F."/>
            <person name="Patil S."/>
            <person name="Petrosino J."/>
            <person name="Pham C."/>
            <person name="Pham P."/>
            <person name="Pu L.-L."/>
            <person name="Puazo M."/>
            <person name="Raj R."/>
            <person name="Reid J."/>
            <person name="Rouhana J."/>
            <person name="Saada N."/>
            <person name="Shang Y."/>
            <person name="Simmons D."/>
            <person name="Thornton R."/>
            <person name="Warren J."/>
            <person name="Weissenberger G."/>
            <person name="Zhang J."/>
            <person name="Zhang L."/>
            <person name="Zhou C."/>
            <person name="Zhu D."/>
            <person name="Muzny D."/>
            <person name="Worley K."/>
            <person name="Gibbs R."/>
        </authorList>
    </citation>
    <scope>NUCLEOTIDE SEQUENCE [LARGE SCALE GENOMIC DNA]</scope>
    <source>
        <strain evidence="7 8">F0268</strain>
    </source>
</reference>
<evidence type="ECO:0000313" key="7">
    <source>
        <dbReference type="EMBL" id="EEJ50399.1"/>
    </source>
</evidence>
<keyword evidence="3 5" id="KW-1133">Transmembrane helix</keyword>
<feature type="transmembrane region" description="Helical" evidence="5">
    <location>
        <begin position="394"/>
        <end position="414"/>
    </location>
</feature>
<feature type="transmembrane region" description="Helical" evidence="5">
    <location>
        <begin position="146"/>
        <end position="169"/>
    </location>
</feature>
<evidence type="ECO:0000256" key="1">
    <source>
        <dbReference type="ARBA" id="ARBA00004141"/>
    </source>
</evidence>
<keyword evidence="4 5" id="KW-0472">Membrane</keyword>
<proteinExistence type="predicted"/>
<evidence type="ECO:0000256" key="5">
    <source>
        <dbReference type="SAM" id="Phobius"/>
    </source>
</evidence>
<feature type="transmembrane region" description="Helical" evidence="5">
    <location>
        <begin position="175"/>
        <end position="195"/>
    </location>
</feature>
<comment type="subcellular location">
    <subcellularLocation>
        <location evidence="1">Membrane</location>
        <topology evidence="1">Multi-pass membrane protein</topology>
    </subcellularLocation>
</comment>
<dbReference type="STRING" id="585501.HMPREF6123_2326"/>
<feature type="transmembrane region" description="Helical" evidence="5">
    <location>
        <begin position="243"/>
        <end position="266"/>
    </location>
</feature>
<dbReference type="PANTHER" id="PTHR43021">
    <property type="entry name" value="NA(+)/H(+) ANTIPORTER-RELATED"/>
    <property type="match status" value="1"/>
</dbReference>
<evidence type="ECO:0000259" key="6">
    <source>
        <dbReference type="Pfam" id="PF00999"/>
    </source>
</evidence>
<feature type="transmembrane region" description="Helical" evidence="5">
    <location>
        <begin position="360"/>
        <end position="382"/>
    </location>
</feature>
<feature type="transmembrane region" description="Helical" evidence="5">
    <location>
        <begin position="278"/>
        <end position="310"/>
    </location>
</feature>